<protein>
    <submittedName>
        <fullName evidence="2">Uncharacterized protein</fullName>
    </submittedName>
</protein>
<name>A0A154P3U4_DUFNO</name>
<sequence>MIVPLLISAVCIETNSDKLSFVPSKKSEKLTELTQNEQLRKESDDSVVEKRETGRGNKFSREHDSRTRGTMEGRISRAGNENLARKMAKDALKSPKMQETMNKLSRGGDPKKKKLFVSVKVPAPPRGGNARLTSAEKKHGRGARTKGKKKKRKRHHRRHRKDHVGWPRRGSAKRTFNKEGKVNVSAKKSTGNEKNTKRDRTTNGSHSKNKSPVSKTDHKITAVKLDNSDYIDVTASTVPRQKNKGPVMLHESENMVERLMRTTTRDPSKKPSGDQGIEYSDYYSEDDVLQDIAANKIPITVDEEQNPNDRFTRQTLNSTPYRTESRIDRDIQPYYQDYDTRDKTFRYNDYSVNSLDDFQRYPTIERYTGSNRNPRVPMDDNGSPYYAGNYKPLDDRIENLAYAISTEDIPELSPGQDSIVFDPRDNFNLPDLNVMNEEARAVVVPQTADQFNYLSQYDKNLDVTEPRSVLQNANPVADIPQVSHKLTAIDLQNLYNFRHFGTTMQHLNNFDQNVYKQPQVGRISNLNIGHLPYNYKDYKDQSIPNLPAQDINNLPAVSIPNAMDQPLGKVLESLGINVNTESPEMNQNSLLESNVGPVYQNNGVDKTSNPSLSIQDLTSSNCVSNSSNEEISQGSKGKDDHIKLRSDHGRRQLSRKGIRNSNMFSLLEGDENASNGYITNTTVEETKEVASQLLDTIMEELAELKLGHSKSDEKEGLPCRLSGSWSTAQAGVKLDMKVVNRIITVTLSDLTAPRFHESLLNGTWNVSGHAPFKRGSPFTLIATDNTTSSMAVFVGACRVCQGIDTIAGVWSIGRSPKDCRDFQVATSVFNDIFRKTKLSSLKESQNATVSENATAKQKKRQS</sequence>
<feature type="compositionally biased region" description="Low complexity" evidence="1">
    <location>
        <begin position="619"/>
        <end position="628"/>
    </location>
</feature>
<dbReference type="InterPro" id="IPR036896">
    <property type="entry name" value="Avidin-like_sf"/>
</dbReference>
<feature type="region of interest" description="Disordered" evidence="1">
    <location>
        <begin position="96"/>
        <end position="217"/>
    </location>
</feature>
<evidence type="ECO:0000256" key="1">
    <source>
        <dbReference type="SAM" id="MobiDB-lite"/>
    </source>
</evidence>
<dbReference type="Gene3D" id="2.40.128.30">
    <property type="entry name" value="Avidin-like"/>
    <property type="match status" value="1"/>
</dbReference>
<accession>A0A154P3U4</accession>
<feature type="compositionally biased region" description="Basic and acidic residues" evidence="1">
    <location>
        <begin position="38"/>
        <end position="71"/>
    </location>
</feature>
<feature type="compositionally biased region" description="Basic and acidic residues" evidence="1">
    <location>
        <begin position="190"/>
        <end position="201"/>
    </location>
</feature>
<feature type="region of interest" description="Disordered" evidence="1">
    <location>
        <begin position="25"/>
        <end position="71"/>
    </location>
</feature>
<gene>
    <name evidence="2" type="ORF">WN55_10497</name>
</gene>
<feature type="compositionally biased region" description="Basic and acidic residues" evidence="1">
    <location>
        <begin position="636"/>
        <end position="650"/>
    </location>
</feature>
<evidence type="ECO:0000313" key="2">
    <source>
        <dbReference type="EMBL" id="KZC06586.1"/>
    </source>
</evidence>
<evidence type="ECO:0000313" key="3">
    <source>
        <dbReference type="Proteomes" id="UP000076502"/>
    </source>
</evidence>
<proteinExistence type="predicted"/>
<dbReference type="AlphaFoldDB" id="A0A154P3U4"/>
<organism evidence="2 3">
    <name type="scientific">Dufourea novaeangliae</name>
    <name type="common">Sweat bee</name>
    <dbReference type="NCBI Taxonomy" id="178035"/>
    <lineage>
        <taxon>Eukaryota</taxon>
        <taxon>Metazoa</taxon>
        <taxon>Ecdysozoa</taxon>
        <taxon>Arthropoda</taxon>
        <taxon>Hexapoda</taxon>
        <taxon>Insecta</taxon>
        <taxon>Pterygota</taxon>
        <taxon>Neoptera</taxon>
        <taxon>Endopterygota</taxon>
        <taxon>Hymenoptera</taxon>
        <taxon>Apocrita</taxon>
        <taxon>Aculeata</taxon>
        <taxon>Apoidea</taxon>
        <taxon>Anthophila</taxon>
        <taxon>Halictidae</taxon>
        <taxon>Rophitinae</taxon>
        <taxon>Dufourea</taxon>
    </lineage>
</organism>
<dbReference type="STRING" id="178035.A0A154P3U4"/>
<dbReference type="EMBL" id="KQ434809">
    <property type="protein sequence ID" value="KZC06586.1"/>
    <property type="molecule type" value="Genomic_DNA"/>
</dbReference>
<keyword evidence="3" id="KW-1185">Reference proteome</keyword>
<feature type="region of interest" description="Disordered" evidence="1">
    <location>
        <begin position="618"/>
        <end position="657"/>
    </location>
</feature>
<feature type="compositionally biased region" description="Polar residues" evidence="1">
    <location>
        <begin position="202"/>
        <end position="214"/>
    </location>
</feature>
<dbReference type="Proteomes" id="UP000076502">
    <property type="component" value="Unassembled WGS sequence"/>
</dbReference>
<reference evidence="2 3" key="1">
    <citation type="submission" date="2015-07" db="EMBL/GenBank/DDBJ databases">
        <title>The genome of Dufourea novaeangliae.</title>
        <authorList>
            <person name="Pan H."/>
            <person name="Kapheim K."/>
        </authorList>
    </citation>
    <scope>NUCLEOTIDE SEQUENCE [LARGE SCALE GENOMIC DNA]</scope>
    <source>
        <strain evidence="2">0120121106</strain>
        <tissue evidence="2">Whole body</tissue>
    </source>
</reference>
<feature type="compositionally biased region" description="Basic residues" evidence="1">
    <location>
        <begin position="138"/>
        <end position="162"/>
    </location>
</feature>